<dbReference type="EMBL" id="KZ357378">
    <property type="protein sequence ID" value="PIO59614.1"/>
    <property type="molecule type" value="Genomic_DNA"/>
</dbReference>
<sequence>MLLPAMIGYARGTVHRTRDGILTFNLIPANGRTRAVEIPSRGPFGTLQKWCSHRSVYEREGDLRSTL</sequence>
<evidence type="ECO:0000313" key="1">
    <source>
        <dbReference type="EMBL" id="PIO59614.1"/>
    </source>
</evidence>
<dbReference type="Proteomes" id="UP000230423">
    <property type="component" value="Unassembled WGS sequence"/>
</dbReference>
<dbReference type="AlphaFoldDB" id="A0A2G9TNQ0"/>
<reference evidence="1 2" key="1">
    <citation type="submission" date="2015-09" db="EMBL/GenBank/DDBJ databases">
        <title>Draft genome of the parasitic nematode Teladorsagia circumcincta isolate WARC Sus (inbred).</title>
        <authorList>
            <person name="Mitreva M."/>
        </authorList>
    </citation>
    <scope>NUCLEOTIDE SEQUENCE [LARGE SCALE GENOMIC DNA]</scope>
    <source>
        <strain evidence="1 2">S</strain>
    </source>
</reference>
<name>A0A2G9TNQ0_TELCI</name>
<accession>A0A2G9TNQ0</accession>
<gene>
    <name evidence="1" type="ORF">TELCIR_18919</name>
</gene>
<protein>
    <submittedName>
        <fullName evidence="1">Uncharacterized protein</fullName>
    </submittedName>
</protein>
<keyword evidence="2" id="KW-1185">Reference proteome</keyword>
<proteinExistence type="predicted"/>
<evidence type="ECO:0000313" key="2">
    <source>
        <dbReference type="Proteomes" id="UP000230423"/>
    </source>
</evidence>
<organism evidence="1 2">
    <name type="scientific">Teladorsagia circumcincta</name>
    <name type="common">Brown stomach worm</name>
    <name type="synonym">Ostertagia circumcincta</name>
    <dbReference type="NCBI Taxonomy" id="45464"/>
    <lineage>
        <taxon>Eukaryota</taxon>
        <taxon>Metazoa</taxon>
        <taxon>Ecdysozoa</taxon>
        <taxon>Nematoda</taxon>
        <taxon>Chromadorea</taxon>
        <taxon>Rhabditida</taxon>
        <taxon>Rhabditina</taxon>
        <taxon>Rhabditomorpha</taxon>
        <taxon>Strongyloidea</taxon>
        <taxon>Trichostrongylidae</taxon>
        <taxon>Teladorsagia</taxon>
    </lineage>
</organism>